<accession>A0A132ADW3</accession>
<dbReference type="FunFam" id="1.25.40.10:FF:000001">
    <property type="entry name" value="Clathrin heavy chain"/>
    <property type="match status" value="1"/>
</dbReference>
<dbReference type="PANTHER" id="PTHR10292:SF1">
    <property type="entry name" value="CLATHRIN HEAVY CHAIN"/>
    <property type="match status" value="1"/>
</dbReference>
<dbReference type="PANTHER" id="PTHR10292">
    <property type="entry name" value="CLATHRIN HEAVY CHAIN RELATED"/>
    <property type="match status" value="1"/>
</dbReference>
<evidence type="ECO:0000313" key="10">
    <source>
        <dbReference type="Proteomes" id="UP000616769"/>
    </source>
</evidence>
<keyword evidence="4 6" id="KW-0168">Coated pit</keyword>
<evidence type="ECO:0000259" key="8">
    <source>
        <dbReference type="Pfam" id="PF09268"/>
    </source>
</evidence>
<proteinExistence type="inferred from homology"/>
<dbReference type="GO" id="GO:0016050">
    <property type="term" value="P:vesicle organization"/>
    <property type="evidence" value="ECO:0007669"/>
    <property type="project" value="UniProtKB-ARBA"/>
</dbReference>
<dbReference type="InterPro" id="IPR016025">
    <property type="entry name" value="Clathrin_H-chain_N"/>
</dbReference>
<dbReference type="SUPFAM" id="SSF50989">
    <property type="entry name" value="Clathrin heavy-chain terminal domain"/>
    <property type="match status" value="1"/>
</dbReference>
<feature type="repeat" description="CHCR" evidence="7">
    <location>
        <begin position="1298"/>
        <end position="1441"/>
    </location>
</feature>
<dbReference type="Pfam" id="PF09268">
    <property type="entry name" value="Clathrin-link"/>
    <property type="match status" value="1"/>
</dbReference>
<feature type="domain" description="Clathrin heavy chain linker core motif" evidence="8">
    <location>
        <begin position="331"/>
        <end position="354"/>
    </location>
</feature>
<dbReference type="Pfam" id="PF13838">
    <property type="entry name" value="Clathrin_H_link"/>
    <property type="match status" value="1"/>
</dbReference>
<dbReference type="Pfam" id="PF01394">
    <property type="entry name" value="Clathrin_propel"/>
    <property type="match status" value="4"/>
</dbReference>
<evidence type="ECO:0000256" key="4">
    <source>
        <dbReference type="ARBA" id="ARBA00023176"/>
    </source>
</evidence>
<dbReference type="EMBL" id="JXLN01013127">
    <property type="protein sequence ID" value="KPM09117.1"/>
    <property type="molecule type" value="Genomic_DNA"/>
</dbReference>
<dbReference type="PROSITE" id="PS50236">
    <property type="entry name" value="CHCR"/>
    <property type="match status" value="6"/>
</dbReference>
<dbReference type="Pfam" id="PF00637">
    <property type="entry name" value="Clathrin"/>
    <property type="match status" value="6"/>
</dbReference>
<dbReference type="FunFam" id="1.25.40.730:FF:000002">
    <property type="entry name" value="Clathrin heavy chain"/>
    <property type="match status" value="1"/>
</dbReference>
<dbReference type="Proteomes" id="UP000616769">
    <property type="component" value="Unassembled WGS sequence"/>
</dbReference>
<dbReference type="InterPro" id="IPR055358">
    <property type="entry name" value="CHCR"/>
</dbReference>
<dbReference type="GO" id="GO:0006898">
    <property type="term" value="P:receptor-mediated endocytosis"/>
    <property type="evidence" value="ECO:0007669"/>
    <property type="project" value="TreeGrafter"/>
</dbReference>
<feature type="repeat" description="CHCR" evidence="7">
    <location>
        <begin position="1149"/>
        <end position="1295"/>
    </location>
</feature>
<dbReference type="Gene3D" id="2.130.10.110">
    <property type="entry name" value="Clathrin heavy-chain terminal domain"/>
    <property type="match status" value="1"/>
</dbReference>
<dbReference type="InterPro" id="IPR016341">
    <property type="entry name" value="Clathrin_heavy_chain"/>
</dbReference>
<feature type="repeat" description="CHCR" evidence="7">
    <location>
        <begin position="537"/>
        <end position="683"/>
    </location>
</feature>
<comment type="function">
    <text evidence="6">Clathrin is the major protein of the polyhedral coat of coated pits and vesicles.</text>
</comment>
<dbReference type="InterPro" id="IPR000547">
    <property type="entry name" value="Clathrin_H-chain/VPS_repeat"/>
</dbReference>
<keyword evidence="2" id="KW-0677">Repeat</keyword>
<evidence type="ECO:0000256" key="7">
    <source>
        <dbReference type="PROSITE-ProRule" id="PRU01006"/>
    </source>
</evidence>
<evidence type="ECO:0000256" key="1">
    <source>
        <dbReference type="ARBA" id="ARBA00009535"/>
    </source>
</evidence>
<evidence type="ECO:0000313" key="9">
    <source>
        <dbReference type="EMBL" id="KPM09117.1"/>
    </source>
</evidence>
<evidence type="ECO:0000256" key="3">
    <source>
        <dbReference type="ARBA" id="ARBA00023136"/>
    </source>
</evidence>
<dbReference type="Gene3D" id="1.25.40.730">
    <property type="match status" value="1"/>
</dbReference>
<dbReference type="GO" id="GO:0032051">
    <property type="term" value="F:clathrin light chain binding"/>
    <property type="evidence" value="ECO:0007669"/>
    <property type="project" value="InterPro"/>
</dbReference>
<comment type="caution">
    <text evidence="9">The sequence shown here is derived from an EMBL/GenBank/DDBJ whole genome shotgun (WGS) entry which is preliminary data.</text>
</comment>
<dbReference type="PIRSF" id="PIRSF002290">
    <property type="entry name" value="Clathrin_H_chain"/>
    <property type="match status" value="1"/>
</dbReference>
<dbReference type="InterPro" id="IPR011990">
    <property type="entry name" value="TPR-like_helical_dom_sf"/>
</dbReference>
<evidence type="ECO:0000256" key="2">
    <source>
        <dbReference type="ARBA" id="ARBA00022737"/>
    </source>
</evidence>
<evidence type="ECO:0000256" key="6">
    <source>
        <dbReference type="PIRNR" id="PIRNR002290"/>
    </source>
</evidence>
<dbReference type="GO" id="GO:0006886">
    <property type="term" value="P:intracellular protein transport"/>
    <property type="evidence" value="ECO:0007669"/>
    <property type="project" value="UniProtKB-UniRule"/>
</dbReference>
<organism evidence="9 10">
    <name type="scientific">Sarcoptes scabiei</name>
    <name type="common">Itch mite</name>
    <name type="synonym">Acarus scabiei</name>
    <dbReference type="NCBI Taxonomy" id="52283"/>
    <lineage>
        <taxon>Eukaryota</taxon>
        <taxon>Metazoa</taxon>
        <taxon>Ecdysozoa</taxon>
        <taxon>Arthropoda</taxon>
        <taxon>Chelicerata</taxon>
        <taxon>Arachnida</taxon>
        <taxon>Acari</taxon>
        <taxon>Acariformes</taxon>
        <taxon>Sarcoptiformes</taxon>
        <taxon>Astigmata</taxon>
        <taxon>Psoroptidia</taxon>
        <taxon>Sarcoptoidea</taxon>
        <taxon>Sarcoptidae</taxon>
        <taxon>Sarcoptinae</taxon>
        <taxon>Sarcoptes</taxon>
    </lineage>
</organism>
<protein>
    <recommendedName>
        <fullName evidence="6">Clathrin heavy chain</fullName>
    </recommendedName>
</protein>
<comment type="similarity">
    <text evidence="1 6">Belongs to the clathrin heavy chain family.</text>
</comment>
<dbReference type="VEuPathDB" id="VectorBase:SSCA005466"/>
<feature type="repeat" description="CHCR" evidence="7">
    <location>
        <begin position="686"/>
        <end position="828"/>
    </location>
</feature>
<dbReference type="FunFam" id="1.25.40.10:FF:000002">
    <property type="entry name" value="Clathrin heavy chain"/>
    <property type="match status" value="1"/>
</dbReference>
<dbReference type="InterPro" id="IPR022365">
    <property type="entry name" value="Clathrin_H-chain_propeller_rpt"/>
</dbReference>
<gene>
    <name evidence="9" type="ORF">QR98_0076480</name>
</gene>
<evidence type="ECO:0000256" key="5">
    <source>
        <dbReference type="ARBA" id="ARBA00023329"/>
    </source>
</evidence>
<dbReference type="InterPro" id="IPR015348">
    <property type="entry name" value="Clathrin_H-chain_linker_core"/>
</dbReference>
<dbReference type="Gene3D" id="1.25.40.10">
    <property type="entry name" value="Tetratricopeptide repeat domain"/>
    <property type="match status" value="3"/>
</dbReference>
<dbReference type="OrthoDB" id="2113814at2759"/>
<feature type="repeat" description="CHCR" evidence="7">
    <location>
        <begin position="854"/>
        <end position="999"/>
    </location>
</feature>
<dbReference type="GO" id="GO:0045334">
    <property type="term" value="C:clathrin-coated endocytic vesicle"/>
    <property type="evidence" value="ECO:0007669"/>
    <property type="project" value="TreeGrafter"/>
</dbReference>
<sequence length="1561" mass="178785">MSQLLPIKFQEHLQLTQIGINSSSISFNMLTMESDKFICIREKVNDSSQVVIIDMANPNTPIRRPISAESAIMNPSTKVIALKATRTLQIFNIEMKSMMKAHTMTDDVLFWKWINVNTIALVTSEAVFHWSMEGDSTPLKIFDRHASLNGCQIINYRADNQAKWLVLIGIAAQSNRVTGAMQLYSVTRKVSQPIEGHAAAFTTFKMEGNTEPSNLFCFAARTAVGGKLHIVEVGNPSGTNKAFPKKQIDVFFPQEAQSDFPVAMQMSPKYDIIYMITKYGYIHLYDVESATCIYMNRISAETIFVTAPYEPTSGIIGVNRKGQVLSVSIDEKNLIPYINGTLQNSELALRIASRNNLPGADDLFIKKFNNLFTTGQYIEAAKVAATAPQGILRTYETIQRFQQTPTQPNQSSPLLHYFGILLDQGKLNRYESLELCRPVLQQQRKQLLEKWLKDDKLECSEELGDLVKPVDPTLALSVYLRANVPIKVVQSFAQTGQFKKIFLYAKKVGYQPDYLSLLRHIICTNPDKATEFAQAIVSEEENLCDINQIVDAFMEANLVQQCTAFLLDALKNNKEEEGPLQTRCLEMNFMTAPQVADAILSTKMFTHYNRPLIAQLCEKAGFYQKALENYTDLYDIKRAIVHTHLLNQDWLINYFGTLSVEDSLECLKAMLTANIRQNLQICVQVASKYHEQLTTAALIELFESFKSYEGLFYFLGSIVNFSQDADVHFKYIQAACKTGQIKEVERICRESNCYNAERVKNFLKEAKLTDQLPLIIVCDRFDFVHDLVLYLYRNNLHKYIEIYVQKVNPSRLPVVVRGLLDVDCSEDVIKQLIMAVKGQFSTDELVEEVVQTALSETQDPEDISVTVKAFMAANLPNELIELLEKIVLDNSVFSDHRNLQNLLILTAIKADHSRVMEYINRLDNYDAPDIANIAINSDLFEEAFAIFKKFEVNTSAIQVLIEHIKNLDRAYEFAERCNEPAVWSLLAKAQLQESLVKEAIDSYNKAGDPSNYMDVVSTAHRTGGWEDLVRYLQMARKKSREPYIETELIYAYAKTNRLTDLEEFIASPNNADISKIGDRCFDDKLYEPARILYDNVANYGKLAITLVHLEQFQGAVDSARKANSTRTWKEVCFACVDHHEFRLAQMCGLHIVVHADELEELINYYQSRGYFEELIAMLEAALGLERAHMGMFTELAILYSKYKPAKMREHLELFWSRVNIPKVLRAAESAHLWSELVFLYDKYEEYDNAIMTMMSHPTEAWREGHFKDMITKVANVELYYRAIQFYLDFKPLLLNDLLLVLAPRIDHTRSVNFFTKTNHLPLVKTYLRSVQSLNNKAINEALNDLFIEEEDYQALRTSIDAFDNFDTIALAQRLEKHELIEFRRIAAYLYKSNNRWKQSVELCKKDGLYKDAMEYAAESKQAEVAEDLLLWFLERKNHACFAAMLYQCYDLVRPDVVLELAWRHNIMEYAMPYLIQILREYTTKTDELKETVETKLEESVQNEQKQSSIVYTQDQLMLTAPPGLIGSAPTNTVTPMSGFSSQQPPGQQFFQSYGIKDYIQF</sequence>
<dbReference type="FunFam" id="2.130.10.110:FF:000003">
    <property type="entry name" value="Clathrin heavy chain"/>
    <property type="match status" value="1"/>
</dbReference>
<keyword evidence="5 6" id="KW-0968">Cytoplasmic vesicle</keyword>
<dbReference type="GO" id="GO:0005938">
    <property type="term" value="C:cell cortex"/>
    <property type="evidence" value="ECO:0007669"/>
    <property type="project" value="TreeGrafter"/>
</dbReference>
<comment type="subcellular location">
    <subcellularLocation>
        <location evidence="6">Cytoplasmic vesicle membrane</location>
        <topology evidence="6">Peripheral membrane protein</topology>
        <orientation evidence="6">Cytoplasmic side</orientation>
    </subcellularLocation>
    <subcellularLocation>
        <location evidence="6">Membrane</location>
        <location evidence="6">Coated pit</location>
        <topology evidence="6">Peripheral membrane protein</topology>
        <orientation evidence="6">Cytoplasmic side</orientation>
    </subcellularLocation>
</comment>
<dbReference type="GO" id="GO:0005198">
    <property type="term" value="F:structural molecule activity"/>
    <property type="evidence" value="ECO:0007669"/>
    <property type="project" value="InterPro"/>
</dbReference>
<dbReference type="GO" id="GO:0071439">
    <property type="term" value="C:clathrin complex"/>
    <property type="evidence" value="ECO:0007669"/>
    <property type="project" value="InterPro"/>
</dbReference>
<dbReference type="SUPFAM" id="SSF48371">
    <property type="entry name" value="ARM repeat"/>
    <property type="match status" value="5"/>
</dbReference>
<feature type="repeat" description="CHCR" evidence="7">
    <location>
        <begin position="1003"/>
        <end position="1144"/>
    </location>
</feature>
<keyword evidence="3 6" id="KW-0472">Membrane</keyword>
<dbReference type="FunFam" id="1.25.40.10:FF:000082">
    <property type="entry name" value="Clathrin heavy chain"/>
    <property type="match status" value="1"/>
</dbReference>
<dbReference type="InterPro" id="IPR016024">
    <property type="entry name" value="ARM-type_fold"/>
</dbReference>
<dbReference type="GO" id="GO:0045807">
    <property type="term" value="P:positive regulation of endocytosis"/>
    <property type="evidence" value="ECO:0007669"/>
    <property type="project" value="UniProtKB-ARBA"/>
</dbReference>
<dbReference type="GO" id="GO:0030132">
    <property type="term" value="C:clathrin coat of coated pit"/>
    <property type="evidence" value="ECO:0007669"/>
    <property type="project" value="InterPro"/>
</dbReference>
<reference evidence="9 10" key="1">
    <citation type="journal article" date="2015" name="Parasit. Vectors">
        <title>Draft genome of the scabies mite.</title>
        <authorList>
            <person name="Rider S.D.Jr."/>
            <person name="Morgan M.S."/>
            <person name="Arlian L.G."/>
        </authorList>
    </citation>
    <scope>NUCLEOTIDE SEQUENCE [LARGE SCALE GENOMIC DNA]</scope>
    <source>
        <strain evidence="9">Arlian Lab</strain>
    </source>
</reference>
<dbReference type="GO" id="GO:0030130">
    <property type="term" value="C:clathrin coat of trans-Golgi network vesicle"/>
    <property type="evidence" value="ECO:0007669"/>
    <property type="project" value="InterPro"/>
</dbReference>
<dbReference type="SMART" id="SM00299">
    <property type="entry name" value="CLH"/>
    <property type="match status" value="6"/>
</dbReference>
<name>A0A132ADW3_SARSC</name>